<feature type="signal peptide" evidence="1">
    <location>
        <begin position="1"/>
        <end position="21"/>
    </location>
</feature>
<keyword evidence="1" id="KW-0732">Signal</keyword>
<dbReference type="Proteomes" id="UP000807306">
    <property type="component" value="Unassembled WGS sequence"/>
</dbReference>
<evidence type="ECO:0000256" key="1">
    <source>
        <dbReference type="SAM" id="SignalP"/>
    </source>
</evidence>
<dbReference type="EMBL" id="MU157994">
    <property type="protein sequence ID" value="KAF9521735.1"/>
    <property type="molecule type" value="Genomic_DNA"/>
</dbReference>
<protein>
    <submittedName>
        <fullName evidence="2">Uncharacterized protein</fullName>
    </submittedName>
</protein>
<proteinExistence type="predicted"/>
<reference evidence="2" key="1">
    <citation type="submission" date="2020-11" db="EMBL/GenBank/DDBJ databases">
        <authorList>
            <consortium name="DOE Joint Genome Institute"/>
            <person name="Ahrendt S."/>
            <person name="Riley R."/>
            <person name="Andreopoulos W."/>
            <person name="Labutti K."/>
            <person name="Pangilinan J."/>
            <person name="Ruiz-Duenas F.J."/>
            <person name="Barrasa J.M."/>
            <person name="Sanchez-Garcia M."/>
            <person name="Camarero S."/>
            <person name="Miyauchi S."/>
            <person name="Serrano A."/>
            <person name="Linde D."/>
            <person name="Babiker R."/>
            <person name="Drula E."/>
            <person name="Ayuso-Fernandez I."/>
            <person name="Pacheco R."/>
            <person name="Padilla G."/>
            <person name="Ferreira P."/>
            <person name="Barriuso J."/>
            <person name="Kellner H."/>
            <person name="Castanera R."/>
            <person name="Alfaro M."/>
            <person name="Ramirez L."/>
            <person name="Pisabarro A.G."/>
            <person name="Kuo A."/>
            <person name="Tritt A."/>
            <person name="Lipzen A."/>
            <person name="He G."/>
            <person name="Yan M."/>
            <person name="Ng V."/>
            <person name="Cullen D."/>
            <person name="Martin F."/>
            <person name="Rosso M.-N."/>
            <person name="Henrissat B."/>
            <person name="Hibbett D."/>
            <person name="Martinez A.T."/>
            <person name="Grigoriev I.V."/>
        </authorList>
    </citation>
    <scope>NUCLEOTIDE SEQUENCE</scope>
    <source>
        <strain evidence="2">CBS 506.95</strain>
    </source>
</reference>
<gene>
    <name evidence="2" type="ORF">CPB83DRAFT_865282</name>
</gene>
<dbReference type="AlphaFoldDB" id="A0A9P6JI27"/>
<feature type="chain" id="PRO_5040139530" evidence="1">
    <location>
        <begin position="22"/>
        <end position="278"/>
    </location>
</feature>
<comment type="caution">
    <text evidence="2">The sequence shown here is derived from an EMBL/GenBank/DDBJ whole genome shotgun (WGS) entry which is preliminary data.</text>
</comment>
<sequence length="278" mass="29519">MLKVLQLVFVILIVFYATSLASPNSFNIDSKKPRKVAGSPSPESSSAIDSKQLTNAVRLARGLPPRAPQFRRFFPGVRPNPFNASASNPNLATILGIIQITRFDDGELVGYVSRELNSIPGSAASSQTLAITTTLMTALNVKFTPNDSLFEITALDGLNPLYPFLGGAATSATSVDLVSGSPNFVYITGSSSADVGPPTVVGNSYGSVPSESSIWNYDKSTREITATWINADKTSAPTYLSALPMANSTSLVLIGDPAAFNATYPGSYQLKFTLMTFQ</sequence>
<dbReference type="OrthoDB" id="4584900at2759"/>
<evidence type="ECO:0000313" key="3">
    <source>
        <dbReference type="Proteomes" id="UP000807306"/>
    </source>
</evidence>
<name>A0A9P6JI27_9AGAR</name>
<accession>A0A9P6JI27</accession>
<evidence type="ECO:0000313" key="2">
    <source>
        <dbReference type="EMBL" id="KAF9521735.1"/>
    </source>
</evidence>
<keyword evidence="3" id="KW-1185">Reference proteome</keyword>
<organism evidence="2 3">
    <name type="scientific">Crepidotus variabilis</name>
    <dbReference type="NCBI Taxonomy" id="179855"/>
    <lineage>
        <taxon>Eukaryota</taxon>
        <taxon>Fungi</taxon>
        <taxon>Dikarya</taxon>
        <taxon>Basidiomycota</taxon>
        <taxon>Agaricomycotina</taxon>
        <taxon>Agaricomycetes</taxon>
        <taxon>Agaricomycetidae</taxon>
        <taxon>Agaricales</taxon>
        <taxon>Agaricineae</taxon>
        <taxon>Crepidotaceae</taxon>
        <taxon>Crepidotus</taxon>
    </lineage>
</organism>